<dbReference type="Proteomes" id="UP000006251">
    <property type="component" value="Unassembled WGS sequence"/>
</dbReference>
<dbReference type="Pfam" id="PF00462">
    <property type="entry name" value="Glutaredoxin"/>
    <property type="match status" value="1"/>
</dbReference>
<comment type="caution">
    <text evidence="10">The sequence shown here is derived from an EMBL/GenBank/DDBJ whole genome shotgun (WGS) entry which is preliminary data.</text>
</comment>
<keyword evidence="2 8" id="KW-0001">2Fe-2S</keyword>
<keyword evidence="6" id="KW-0676">Redox-active center</keyword>
<dbReference type="GO" id="GO:0051537">
    <property type="term" value="F:2 iron, 2 sulfur cluster binding"/>
    <property type="evidence" value="ECO:0007669"/>
    <property type="project" value="UniProtKB-KW"/>
</dbReference>
<organism evidence="10 11">
    <name type="scientific">Brumicola pallidula DSM 14239 = ACAM 615</name>
    <dbReference type="NCBI Taxonomy" id="1121922"/>
    <lineage>
        <taxon>Bacteria</taxon>
        <taxon>Pseudomonadati</taxon>
        <taxon>Pseudomonadota</taxon>
        <taxon>Gammaproteobacteria</taxon>
        <taxon>Alteromonadales</taxon>
        <taxon>Alteromonadaceae</taxon>
        <taxon>Brumicola</taxon>
    </lineage>
</organism>
<dbReference type="PANTHER" id="PTHR10293">
    <property type="entry name" value="GLUTAREDOXIN FAMILY MEMBER"/>
    <property type="match status" value="1"/>
</dbReference>
<keyword evidence="4 8" id="KW-0408">Iron</keyword>
<evidence type="ECO:0000256" key="7">
    <source>
        <dbReference type="PIRNR" id="PIRNR005894"/>
    </source>
</evidence>
<dbReference type="CDD" id="cd03028">
    <property type="entry name" value="GRX_PICOT_like"/>
    <property type="match status" value="1"/>
</dbReference>
<sequence>MDIMSEIEEHINNNAVIIFMKGTPEQPRCGFSATAVKALIACGETFSFIDILANPEIRAALPAYGDWPTFPQVWANGELIGGGDIVNELNQSGELKEIILEALKSAQIKNVLVDPAQIKQ</sequence>
<dbReference type="SUPFAM" id="SSF52833">
    <property type="entry name" value="Thioredoxin-like"/>
    <property type="match status" value="1"/>
</dbReference>
<gene>
    <name evidence="10" type="primary">grxD</name>
    <name evidence="10" type="ORF">GPAL_0103</name>
</gene>
<evidence type="ECO:0000259" key="9">
    <source>
        <dbReference type="Pfam" id="PF00462"/>
    </source>
</evidence>
<evidence type="ECO:0000256" key="8">
    <source>
        <dbReference type="PIRSR" id="PIRSR005894-2"/>
    </source>
</evidence>
<dbReference type="EMBL" id="BAEQ01000004">
    <property type="protein sequence ID" value="GAC26984.1"/>
    <property type="molecule type" value="Genomic_DNA"/>
</dbReference>
<keyword evidence="5 8" id="KW-0411">Iron-sulfur</keyword>
<protein>
    <recommendedName>
        <fullName evidence="7">Glutaredoxin</fullName>
    </recommendedName>
</protein>
<dbReference type="InterPro" id="IPR004480">
    <property type="entry name" value="Monothiol_GRX-rel"/>
</dbReference>
<evidence type="ECO:0000256" key="4">
    <source>
        <dbReference type="ARBA" id="ARBA00023004"/>
    </source>
</evidence>
<keyword evidence="11" id="KW-1185">Reference proteome</keyword>
<dbReference type="InterPro" id="IPR014434">
    <property type="entry name" value="Monothiol_GRX"/>
</dbReference>
<dbReference type="GO" id="GO:0015036">
    <property type="term" value="F:disulfide oxidoreductase activity"/>
    <property type="evidence" value="ECO:0007669"/>
    <property type="project" value="InterPro"/>
</dbReference>
<dbReference type="InterPro" id="IPR033658">
    <property type="entry name" value="GRX_PICOT-like"/>
</dbReference>
<name>K6Y2C4_9ALTE</name>
<evidence type="ECO:0000256" key="5">
    <source>
        <dbReference type="ARBA" id="ARBA00023014"/>
    </source>
</evidence>
<dbReference type="InterPro" id="IPR036249">
    <property type="entry name" value="Thioredoxin-like_sf"/>
</dbReference>
<reference evidence="11" key="1">
    <citation type="journal article" date="2014" name="Environ. Microbiol.">
        <title>Comparative genomics of the marine bacterial genus Glaciecola reveals the high degree of genomic diversity and genomic characteristic for cold adaptation.</title>
        <authorList>
            <person name="Qin Q.L."/>
            <person name="Xie B.B."/>
            <person name="Yu Y."/>
            <person name="Shu Y.L."/>
            <person name="Rong J.C."/>
            <person name="Zhang Y.J."/>
            <person name="Zhao D.L."/>
            <person name="Chen X.L."/>
            <person name="Zhang X.Y."/>
            <person name="Chen B."/>
            <person name="Zhou B.C."/>
            <person name="Zhang Y.Z."/>
        </authorList>
    </citation>
    <scope>NUCLEOTIDE SEQUENCE [LARGE SCALE GENOMIC DNA]</scope>
    <source>
        <strain evidence="11">ACAM 615</strain>
    </source>
</reference>
<keyword evidence="3 8" id="KW-0479">Metal-binding</keyword>
<comment type="similarity">
    <text evidence="1 7">Belongs to the glutaredoxin family. Monothiol subfamily.</text>
</comment>
<dbReference type="AlphaFoldDB" id="K6Y2C4"/>
<dbReference type="RefSeq" id="WP_006008091.1">
    <property type="nucleotide sequence ID" value="NZ_AUAV01000013.1"/>
</dbReference>
<dbReference type="PROSITE" id="PS51354">
    <property type="entry name" value="GLUTAREDOXIN_2"/>
    <property type="match status" value="1"/>
</dbReference>
<dbReference type="NCBIfam" id="TIGR00365">
    <property type="entry name" value="Grx4 family monothiol glutaredoxin"/>
    <property type="match status" value="1"/>
</dbReference>
<evidence type="ECO:0000256" key="3">
    <source>
        <dbReference type="ARBA" id="ARBA00022723"/>
    </source>
</evidence>
<feature type="domain" description="Glutaredoxin" evidence="9">
    <location>
        <begin position="16"/>
        <end position="80"/>
    </location>
</feature>
<proteinExistence type="inferred from homology"/>
<evidence type="ECO:0000256" key="2">
    <source>
        <dbReference type="ARBA" id="ARBA00022714"/>
    </source>
</evidence>
<feature type="binding site" evidence="8">
    <location>
        <position position="29"/>
    </location>
    <ligand>
        <name>[2Fe-2S] cluster</name>
        <dbReference type="ChEBI" id="CHEBI:190135"/>
        <note>ligand shared between dimeric partners</note>
    </ligand>
</feature>
<dbReference type="Gene3D" id="3.40.30.10">
    <property type="entry name" value="Glutaredoxin"/>
    <property type="match status" value="1"/>
</dbReference>
<dbReference type="OrthoDB" id="9804115at2"/>
<evidence type="ECO:0000256" key="6">
    <source>
        <dbReference type="ARBA" id="ARBA00023284"/>
    </source>
</evidence>
<dbReference type="PIRSF" id="PIRSF005894">
    <property type="entry name" value="Monothiol_GRX"/>
    <property type="match status" value="1"/>
</dbReference>
<evidence type="ECO:0000256" key="1">
    <source>
        <dbReference type="ARBA" id="ARBA00009630"/>
    </source>
</evidence>
<dbReference type="PANTHER" id="PTHR10293:SF72">
    <property type="entry name" value="MONOTHIOL GLUTAREDOXIN-S14, CHLOROPLASTIC"/>
    <property type="match status" value="1"/>
</dbReference>
<evidence type="ECO:0000313" key="10">
    <source>
        <dbReference type="EMBL" id="GAC26984.1"/>
    </source>
</evidence>
<accession>K6Y2C4</accession>
<dbReference type="InterPro" id="IPR002109">
    <property type="entry name" value="Glutaredoxin"/>
</dbReference>
<evidence type="ECO:0000313" key="11">
    <source>
        <dbReference type="Proteomes" id="UP000006251"/>
    </source>
</evidence>
<dbReference type="STRING" id="1121922.GCA_000428905_02577"/>
<dbReference type="GO" id="GO:0046872">
    <property type="term" value="F:metal ion binding"/>
    <property type="evidence" value="ECO:0007669"/>
    <property type="project" value="UniProtKB-KW"/>
</dbReference>